<accession>A0AAD7J6V6</accession>
<dbReference type="InterPro" id="IPR013320">
    <property type="entry name" value="ConA-like_dom_sf"/>
</dbReference>
<dbReference type="PANTHER" id="PTHR10963:SF24">
    <property type="entry name" value="GLYCOSIDASE C21B10.07-RELATED"/>
    <property type="match status" value="1"/>
</dbReference>
<dbReference type="Pfam" id="PF26113">
    <property type="entry name" value="GH16_XgeA"/>
    <property type="match status" value="1"/>
</dbReference>
<comment type="caution">
    <text evidence="2">The sequence shown here is derived from an EMBL/GenBank/DDBJ whole genome shotgun (WGS) entry which is preliminary data.</text>
</comment>
<dbReference type="Proteomes" id="UP001215598">
    <property type="component" value="Unassembled WGS sequence"/>
</dbReference>
<dbReference type="GO" id="GO:0016787">
    <property type="term" value="F:hydrolase activity"/>
    <property type="evidence" value="ECO:0007669"/>
    <property type="project" value="UniProtKB-KW"/>
</dbReference>
<organism evidence="2 3">
    <name type="scientific">Mycena metata</name>
    <dbReference type="NCBI Taxonomy" id="1033252"/>
    <lineage>
        <taxon>Eukaryota</taxon>
        <taxon>Fungi</taxon>
        <taxon>Dikarya</taxon>
        <taxon>Basidiomycota</taxon>
        <taxon>Agaricomycotina</taxon>
        <taxon>Agaricomycetes</taxon>
        <taxon>Agaricomycetidae</taxon>
        <taxon>Agaricales</taxon>
        <taxon>Marasmiineae</taxon>
        <taxon>Mycenaceae</taxon>
        <taxon>Mycena</taxon>
    </lineage>
</organism>
<feature type="chain" id="PRO_5041959358" evidence="1">
    <location>
        <begin position="20"/>
        <end position="295"/>
    </location>
</feature>
<evidence type="ECO:0000313" key="3">
    <source>
        <dbReference type="Proteomes" id="UP001215598"/>
    </source>
</evidence>
<name>A0AAD7J6V6_9AGAR</name>
<dbReference type="PANTHER" id="PTHR10963">
    <property type="entry name" value="GLYCOSYL HYDROLASE-RELATED"/>
    <property type="match status" value="1"/>
</dbReference>
<evidence type="ECO:0000313" key="2">
    <source>
        <dbReference type="EMBL" id="KAJ7758400.1"/>
    </source>
</evidence>
<gene>
    <name evidence="2" type="ORF">B0H16DRAFT_1662363</name>
</gene>
<keyword evidence="3" id="KW-1185">Reference proteome</keyword>
<dbReference type="EMBL" id="JARKIB010000042">
    <property type="protein sequence ID" value="KAJ7758400.1"/>
    <property type="molecule type" value="Genomic_DNA"/>
</dbReference>
<keyword evidence="2" id="KW-0378">Hydrolase</keyword>
<feature type="signal peptide" evidence="1">
    <location>
        <begin position="1"/>
        <end position="19"/>
    </location>
</feature>
<evidence type="ECO:0000256" key="1">
    <source>
        <dbReference type="SAM" id="SignalP"/>
    </source>
</evidence>
<proteinExistence type="predicted"/>
<keyword evidence="1" id="KW-0732">Signal</keyword>
<dbReference type="Gene3D" id="2.60.120.200">
    <property type="match status" value="1"/>
</dbReference>
<reference evidence="2" key="1">
    <citation type="submission" date="2023-03" db="EMBL/GenBank/DDBJ databases">
        <title>Massive genome expansion in bonnet fungi (Mycena s.s.) driven by repeated elements and novel gene families across ecological guilds.</title>
        <authorList>
            <consortium name="Lawrence Berkeley National Laboratory"/>
            <person name="Harder C.B."/>
            <person name="Miyauchi S."/>
            <person name="Viragh M."/>
            <person name="Kuo A."/>
            <person name="Thoen E."/>
            <person name="Andreopoulos B."/>
            <person name="Lu D."/>
            <person name="Skrede I."/>
            <person name="Drula E."/>
            <person name="Henrissat B."/>
            <person name="Morin E."/>
            <person name="Kohler A."/>
            <person name="Barry K."/>
            <person name="LaButti K."/>
            <person name="Morin E."/>
            <person name="Salamov A."/>
            <person name="Lipzen A."/>
            <person name="Mereny Z."/>
            <person name="Hegedus B."/>
            <person name="Baldrian P."/>
            <person name="Stursova M."/>
            <person name="Weitz H."/>
            <person name="Taylor A."/>
            <person name="Grigoriev I.V."/>
            <person name="Nagy L.G."/>
            <person name="Martin F."/>
            <person name="Kauserud H."/>
        </authorList>
    </citation>
    <scope>NUCLEOTIDE SEQUENCE</scope>
    <source>
        <strain evidence="2">CBHHK182m</strain>
    </source>
</reference>
<dbReference type="AlphaFoldDB" id="A0AAD7J6V6"/>
<protein>
    <submittedName>
        <fullName evidence="2">Glycoside hydrolase family 16 protein</fullName>
    </submittedName>
</protein>
<dbReference type="InterPro" id="IPR050546">
    <property type="entry name" value="Glycosyl_Hydrlase_16"/>
</dbReference>
<dbReference type="SUPFAM" id="SSF49899">
    <property type="entry name" value="Concanavalin A-like lectins/glucanases"/>
    <property type="match status" value="1"/>
</dbReference>
<sequence>MKSAVAIFTLSSSLSSVLAASYSRSENIVGAGFYNAFKFEAISDLTHGRLDSRVNYVDKVTAQSQNLTFATRDTFILRADSKTVISDSSSVGRNSVRIRSNNAYTTVQDVFRFDIVHRPQGCGWETNEATWPAGGGVDIIEGVNDHGPNQITLHTNPGCTMSNRVQTGTTLLTDCDVNIAGNSGCGVNVGTPPSFGPTSLPLAVDGMYAIERTPAFISVWFWPRAAGNVPADVRAGGAAVNTGNWRGVPAANFSNTNCNMNQFFSAHNIIINLTFCGDWAEPNFSTCPTTCSAVS</sequence>
<dbReference type="GO" id="GO:0009251">
    <property type="term" value="P:glucan catabolic process"/>
    <property type="evidence" value="ECO:0007669"/>
    <property type="project" value="TreeGrafter"/>
</dbReference>